<evidence type="ECO:0000313" key="1">
    <source>
        <dbReference type="EMBL" id="KND99210.1"/>
    </source>
</evidence>
<reference evidence="2" key="1">
    <citation type="journal article" date="2015" name="BMC Genomics">
        <title>Draft genome of a commonly misdiagnosed multidrug resistant pathogen Candida auris.</title>
        <authorList>
            <person name="Chatterjee S."/>
            <person name="Alampalli S.V."/>
            <person name="Nageshan R.K."/>
            <person name="Chettiar S.T."/>
            <person name="Joshi S."/>
            <person name="Tatu U.S."/>
        </authorList>
    </citation>
    <scope>NUCLEOTIDE SEQUENCE [LARGE SCALE GENOMIC DNA]</scope>
    <source>
        <strain evidence="2">6684</strain>
    </source>
</reference>
<protein>
    <submittedName>
        <fullName evidence="1">Uncharacterized protein</fullName>
    </submittedName>
</protein>
<sequence>MLIHMNGKMAVDTGVQAQALCTNGREMGLAVAPDTL</sequence>
<gene>
    <name evidence="1" type="ORF">QG37_04008</name>
</gene>
<accession>A0A0L0NZP5</accession>
<dbReference type="Proteomes" id="UP000037122">
    <property type="component" value="Unassembled WGS sequence"/>
</dbReference>
<dbReference type="VEuPathDB" id="FungiDB:QG37_04008"/>
<organism evidence="1 2">
    <name type="scientific">Candidozyma auris</name>
    <name type="common">Yeast</name>
    <name type="synonym">Candida auris</name>
    <dbReference type="NCBI Taxonomy" id="498019"/>
    <lineage>
        <taxon>Eukaryota</taxon>
        <taxon>Fungi</taxon>
        <taxon>Dikarya</taxon>
        <taxon>Ascomycota</taxon>
        <taxon>Saccharomycotina</taxon>
        <taxon>Pichiomycetes</taxon>
        <taxon>Metschnikowiaceae</taxon>
        <taxon>Candidozyma</taxon>
    </lineage>
</organism>
<dbReference type="EMBL" id="LGST01000026">
    <property type="protein sequence ID" value="KND99210.1"/>
    <property type="molecule type" value="Genomic_DNA"/>
</dbReference>
<dbReference type="AlphaFoldDB" id="A0A0L0NZP5"/>
<name>A0A0L0NZP5_CANAR</name>
<comment type="caution">
    <text evidence="1">The sequence shown here is derived from an EMBL/GenBank/DDBJ whole genome shotgun (WGS) entry which is preliminary data.</text>
</comment>
<proteinExistence type="predicted"/>
<evidence type="ECO:0000313" key="2">
    <source>
        <dbReference type="Proteomes" id="UP000037122"/>
    </source>
</evidence>